<protein>
    <recommendedName>
        <fullName evidence="1">DUF6908 domain-containing protein</fullName>
    </recommendedName>
</protein>
<evidence type="ECO:0000313" key="3">
    <source>
        <dbReference type="Proteomes" id="UP000240009"/>
    </source>
</evidence>
<dbReference type="EMBL" id="PUIA01000035">
    <property type="protein sequence ID" value="PQO33171.1"/>
    <property type="molecule type" value="Genomic_DNA"/>
</dbReference>
<dbReference type="InterPro" id="IPR054203">
    <property type="entry name" value="DUF6908"/>
</dbReference>
<gene>
    <name evidence="2" type="ORF">C5Y96_09940</name>
</gene>
<accession>A0A2S8FLY0</accession>
<dbReference type="OrthoDB" id="9815272at2"/>
<dbReference type="RefSeq" id="WP_105352659.1">
    <property type="nucleotide sequence ID" value="NZ_PUIA01000035.1"/>
</dbReference>
<dbReference type="Proteomes" id="UP000240009">
    <property type="component" value="Unassembled WGS sequence"/>
</dbReference>
<name>A0A2S8FLY0_9BACT</name>
<organism evidence="2 3">
    <name type="scientific">Blastopirellula marina</name>
    <dbReference type="NCBI Taxonomy" id="124"/>
    <lineage>
        <taxon>Bacteria</taxon>
        <taxon>Pseudomonadati</taxon>
        <taxon>Planctomycetota</taxon>
        <taxon>Planctomycetia</taxon>
        <taxon>Pirellulales</taxon>
        <taxon>Pirellulaceae</taxon>
        <taxon>Blastopirellula</taxon>
    </lineage>
</organism>
<proteinExistence type="predicted"/>
<evidence type="ECO:0000313" key="2">
    <source>
        <dbReference type="EMBL" id="PQO33171.1"/>
    </source>
</evidence>
<dbReference type="Pfam" id="PF21849">
    <property type="entry name" value="DUF6908"/>
    <property type="match status" value="1"/>
</dbReference>
<comment type="caution">
    <text evidence="2">The sequence shown here is derived from an EMBL/GenBank/DDBJ whole genome shotgun (WGS) entry which is preliminary data.</text>
</comment>
<evidence type="ECO:0000259" key="1">
    <source>
        <dbReference type="Pfam" id="PF21849"/>
    </source>
</evidence>
<feature type="domain" description="DUF6908" evidence="1">
    <location>
        <begin position="12"/>
        <end position="134"/>
    </location>
</feature>
<reference evidence="2 3" key="1">
    <citation type="submission" date="2018-02" db="EMBL/GenBank/DDBJ databases">
        <title>Comparative genomes isolates from brazilian mangrove.</title>
        <authorList>
            <person name="Araujo J.E."/>
            <person name="Taketani R.G."/>
            <person name="Silva M.C.P."/>
            <person name="Loureco M.V."/>
            <person name="Andreote F.D."/>
        </authorList>
    </citation>
    <scope>NUCLEOTIDE SEQUENCE [LARGE SCALE GENOMIC DNA]</scope>
    <source>
        <strain evidence="2 3">HEX-2 MGV</strain>
    </source>
</reference>
<sequence>MKSLDQKATRIFLKLVEGMKRIGSNRKIDNTEGVFMPVCVEVIGKPTTKPRLVSPGLVVSVTHYHEVERDLVTDPEVTFLWTGKNIFPMTFEQGGMCYRQWVKIEDGRISYHKGGQADLAMFCNEWMRNIADQQEL</sequence>
<dbReference type="AlphaFoldDB" id="A0A2S8FLY0"/>